<dbReference type="Proteomes" id="UP000683360">
    <property type="component" value="Unassembled WGS sequence"/>
</dbReference>
<reference evidence="1" key="1">
    <citation type="submission" date="2021-03" db="EMBL/GenBank/DDBJ databases">
        <authorList>
            <person name="Bekaert M."/>
        </authorList>
    </citation>
    <scope>NUCLEOTIDE SEQUENCE</scope>
</reference>
<evidence type="ECO:0000313" key="1">
    <source>
        <dbReference type="EMBL" id="CAG2209033.1"/>
    </source>
</evidence>
<evidence type="ECO:0000313" key="2">
    <source>
        <dbReference type="Proteomes" id="UP000683360"/>
    </source>
</evidence>
<dbReference type="EMBL" id="CAJPWZ010001131">
    <property type="protein sequence ID" value="CAG2209033.1"/>
    <property type="molecule type" value="Genomic_DNA"/>
</dbReference>
<accession>A0A8S3RLJ5</accession>
<organism evidence="1 2">
    <name type="scientific">Mytilus edulis</name>
    <name type="common">Blue mussel</name>
    <dbReference type="NCBI Taxonomy" id="6550"/>
    <lineage>
        <taxon>Eukaryota</taxon>
        <taxon>Metazoa</taxon>
        <taxon>Spiralia</taxon>
        <taxon>Lophotrochozoa</taxon>
        <taxon>Mollusca</taxon>
        <taxon>Bivalvia</taxon>
        <taxon>Autobranchia</taxon>
        <taxon>Pteriomorphia</taxon>
        <taxon>Mytilida</taxon>
        <taxon>Mytiloidea</taxon>
        <taxon>Mytilidae</taxon>
        <taxon>Mytilinae</taxon>
        <taxon>Mytilus</taxon>
    </lineage>
</organism>
<dbReference type="AlphaFoldDB" id="A0A8S3RLJ5"/>
<comment type="caution">
    <text evidence="1">The sequence shown here is derived from an EMBL/GenBank/DDBJ whole genome shotgun (WGS) entry which is preliminary data.</text>
</comment>
<sequence>MQIFQTPCNKYSQVNFFEYDYLDQILQDLQEVFTPCQLSLDNCNTGTNSLYDDLFYSPNPKKKQPTTPKLELCRLDEFVLQELDIISAELSFYNSTRRGQRVKRRLFSCSGDNDEPMPKKRCTINLSHSESDDDSEFTWSSCICIYHAGLIADFINKESLSMMERS</sequence>
<gene>
    <name evidence="1" type="ORF">MEDL_23194</name>
</gene>
<name>A0A8S3RLJ5_MYTED</name>
<protein>
    <submittedName>
        <fullName evidence="1">Uncharacterized protein</fullName>
    </submittedName>
</protein>
<proteinExistence type="predicted"/>
<keyword evidence="2" id="KW-1185">Reference proteome</keyword>